<name>A0A2N0Z0U3_9BACI</name>
<protein>
    <submittedName>
        <fullName evidence="1">Uncharacterized protein</fullName>
    </submittedName>
</protein>
<evidence type="ECO:0000313" key="1">
    <source>
        <dbReference type="EMBL" id="PKG23134.1"/>
    </source>
</evidence>
<sequence>MGKKFMVIIIFAVLAAVLVFRFCSSQGEPPEAFIKINGKDITMKRGSYQWTSRYLLSYSTEIADAASPNQIAENMEAVGIKQKSVGDIAFHDDSNPKIHAYIWSGTERSKELTIKNNKLTLPAELGKHVIEVETKWKKGNASYTFVVDIQ</sequence>
<organism evidence="1 2">
    <name type="scientific">Niallia nealsonii</name>
    <dbReference type="NCBI Taxonomy" id="115979"/>
    <lineage>
        <taxon>Bacteria</taxon>
        <taxon>Bacillati</taxon>
        <taxon>Bacillota</taxon>
        <taxon>Bacilli</taxon>
        <taxon>Bacillales</taxon>
        <taxon>Bacillaceae</taxon>
        <taxon>Niallia</taxon>
    </lineage>
</organism>
<gene>
    <name evidence="1" type="ORF">CWS01_13780</name>
</gene>
<comment type="caution">
    <text evidence="1">The sequence shown here is derived from an EMBL/GenBank/DDBJ whole genome shotgun (WGS) entry which is preliminary data.</text>
</comment>
<evidence type="ECO:0000313" key="2">
    <source>
        <dbReference type="Proteomes" id="UP000233375"/>
    </source>
</evidence>
<dbReference type="Proteomes" id="UP000233375">
    <property type="component" value="Unassembled WGS sequence"/>
</dbReference>
<dbReference type="AlphaFoldDB" id="A0A2N0Z0U3"/>
<dbReference type="RefSeq" id="WP_101177774.1">
    <property type="nucleotide sequence ID" value="NZ_PISE01000029.1"/>
</dbReference>
<dbReference type="EMBL" id="PISE01000029">
    <property type="protein sequence ID" value="PKG23134.1"/>
    <property type="molecule type" value="Genomic_DNA"/>
</dbReference>
<reference evidence="1 2" key="1">
    <citation type="journal article" date="2003" name="Int. J. Syst. Evol. Microbiol.">
        <title>Bacillus nealsonii sp. nov., isolated from a spacecraft-assembly facility, whose spores are gamma-radiation resistant.</title>
        <authorList>
            <person name="Venkateswaran K."/>
            <person name="Kempf M."/>
            <person name="Chen F."/>
            <person name="Satomi M."/>
            <person name="Nicholson W."/>
            <person name="Kern R."/>
        </authorList>
    </citation>
    <scope>NUCLEOTIDE SEQUENCE [LARGE SCALE GENOMIC DNA]</scope>
    <source>
        <strain evidence="1 2">FO-92</strain>
    </source>
</reference>
<dbReference type="OrthoDB" id="2452352at2"/>
<keyword evidence="2" id="KW-1185">Reference proteome</keyword>
<proteinExistence type="predicted"/>
<accession>A0A2N0Z0U3</accession>